<dbReference type="AlphaFoldDB" id="A0A948W5A5"/>
<evidence type="ECO:0000313" key="2">
    <source>
        <dbReference type="EMBL" id="MBU2693097.1"/>
    </source>
</evidence>
<proteinExistence type="predicted"/>
<dbReference type="Proteomes" id="UP000777784">
    <property type="component" value="Unassembled WGS sequence"/>
</dbReference>
<dbReference type="InterPro" id="IPR007791">
    <property type="entry name" value="DjlA_N"/>
</dbReference>
<dbReference type="SUPFAM" id="SSF158682">
    <property type="entry name" value="TerB-like"/>
    <property type="match status" value="1"/>
</dbReference>
<sequence>MSILRFLGFGGDEASSNTHSSDSETVRRIVKELEAMDRDKARYLAAFAYVLSRVANADLDISDMEIKKMEELVTRFGRLTEEHAVLVVQIAKSQTLLFGATEDFVVTREFKEMATHEQRKELLHCLFAVSAADDSISSAEEEMIRRISDELGFDHDEYINIRSGYNHLRDVMKNLPGSS</sequence>
<dbReference type="Gene3D" id="1.10.3680.10">
    <property type="entry name" value="TerB-like"/>
    <property type="match status" value="1"/>
</dbReference>
<dbReference type="CDD" id="cd07177">
    <property type="entry name" value="terB_like"/>
    <property type="match status" value="1"/>
</dbReference>
<comment type="caution">
    <text evidence="2">The sequence shown here is derived from an EMBL/GenBank/DDBJ whole genome shotgun (WGS) entry which is preliminary data.</text>
</comment>
<organism evidence="2 3">
    <name type="scientific">Eiseniibacteriota bacterium</name>
    <dbReference type="NCBI Taxonomy" id="2212470"/>
    <lineage>
        <taxon>Bacteria</taxon>
        <taxon>Candidatus Eiseniibacteriota</taxon>
    </lineage>
</organism>
<protein>
    <submittedName>
        <fullName evidence="2">TerB family tellurite resistance protein</fullName>
    </submittedName>
</protein>
<dbReference type="EMBL" id="JAHJDP010000114">
    <property type="protein sequence ID" value="MBU2693097.1"/>
    <property type="molecule type" value="Genomic_DNA"/>
</dbReference>
<dbReference type="InterPro" id="IPR029024">
    <property type="entry name" value="TerB-like"/>
</dbReference>
<evidence type="ECO:0000259" key="1">
    <source>
        <dbReference type="Pfam" id="PF05099"/>
    </source>
</evidence>
<name>A0A948W5A5_UNCEI</name>
<accession>A0A948W5A5</accession>
<reference evidence="2" key="1">
    <citation type="submission" date="2021-05" db="EMBL/GenBank/DDBJ databases">
        <title>Energy efficiency and biological interactions define the core microbiome of deep oligotrophic groundwater.</title>
        <authorList>
            <person name="Mehrshad M."/>
            <person name="Lopez-Fernandez M."/>
            <person name="Bell E."/>
            <person name="Bernier-Latmani R."/>
            <person name="Bertilsson S."/>
            <person name="Dopson M."/>
        </authorList>
    </citation>
    <scope>NUCLEOTIDE SEQUENCE</scope>
    <source>
        <strain evidence="2">Modern_marine.mb.64</strain>
    </source>
</reference>
<gene>
    <name evidence="2" type="ORF">KJ970_19445</name>
</gene>
<evidence type="ECO:0000313" key="3">
    <source>
        <dbReference type="Proteomes" id="UP000777784"/>
    </source>
</evidence>
<dbReference type="Pfam" id="PF05099">
    <property type="entry name" value="TerB"/>
    <property type="match status" value="1"/>
</dbReference>
<feature type="domain" description="Co-chaperone DjlA N-terminal" evidence="1">
    <location>
        <begin position="46"/>
        <end position="162"/>
    </location>
</feature>